<name>A0A410P4G4_VELA1</name>
<proteinExistence type="predicted"/>
<gene>
    <name evidence="2" type="ORF">BU251_04045</name>
</gene>
<organism evidence="2 3">
    <name type="scientific">Velamenicoccus archaeovorus</name>
    <dbReference type="NCBI Taxonomy" id="1930593"/>
    <lineage>
        <taxon>Bacteria</taxon>
        <taxon>Pseudomonadati</taxon>
        <taxon>Candidatus Omnitrophota</taxon>
        <taxon>Candidatus Velamenicoccus</taxon>
    </lineage>
</organism>
<protein>
    <submittedName>
        <fullName evidence="2">Transmembrane and TPR repeat-containing protein</fullName>
    </submittedName>
</protein>
<feature type="transmembrane region" description="Helical" evidence="1">
    <location>
        <begin position="94"/>
        <end position="114"/>
    </location>
</feature>
<dbReference type="RefSeq" id="WP_128699600.1">
    <property type="nucleotide sequence ID" value="NZ_CP019384.1"/>
</dbReference>
<feature type="transmembrane region" description="Helical" evidence="1">
    <location>
        <begin position="285"/>
        <end position="303"/>
    </location>
</feature>
<dbReference type="AlphaFoldDB" id="A0A410P4G4"/>
<dbReference type="OrthoDB" id="3463714at2"/>
<feature type="transmembrane region" description="Helical" evidence="1">
    <location>
        <begin position="360"/>
        <end position="376"/>
    </location>
</feature>
<keyword evidence="1 2" id="KW-0812">Transmembrane</keyword>
<evidence type="ECO:0000256" key="1">
    <source>
        <dbReference type="SAM" id="Phobius"/>
    </source>
</evidence>
<feature type="transmembrane region" description="Helical" evidence="1">
    <location>
        <begin position="220"/>
        <end position="238"/>
    </location>
</feature>
<feature type="transmembrane region" description="Helical" evidence="1">
    <location>
        <begin position="315"/>
        <end position="340"/>
    </location>
</feature>
<feature type="transmembrane region" description="Helical" evidence="1">
    <location>
        <begin position="121"/>
        <end position="138"/>
    </location>
</feature>
<dbReference type="KEGG" id="vai:BU251_04045"/>
<dbReference type="Proteomes" id="UP000287243">
    <property type="component" value="Chromosome"/>
</dbReference>
<dbReference type="Gene3D" id="1.25.40.10">
    <property type="entry name" value="Tetratricopeptide repeat domain"/>
    <property type="match status" value="2"/>
</dbReference>
<reference evidence="2 3" key="1">
    <citation type="submission" date="2017-01" db="EMBL/GenBank/DDBJ databases">
        <title>First insights into the biology of 'candidatus Vampirococcus archaeovorus'.</title>
        <authorList>
            <person name="Kizina J."/>
            <person name="Jordan S."/>
            <person name="Stueber K."/>
            <person name="Reinhardt R."/>
            <person name="Harder J."/>
        </authorList>
    </citation>
    <scope>NUCLEOTIDE SEQUENCE [LARGE SCALE GENOMIC DNA]</scope>
    <source>
        <strain evidence="2 3">LiM</strain>
    </source>
</reference>
<dbReference type="InterPro" id="IPR019734">
    <property type="entry name" value="TPR_rpt"/>
</dbReference>
<keyword evidence="1" id="KW-0472">Membrane</keyword>
<dbReference type="EMBL" id="CP019384">
    <property type="protein sequence ID" value="QAT16958.1"/>
    <property type="molecule type" value="Genomic_DNA"/>
</dbReference>
<keyword evidence="3" id="KW-1185">Reference proteome</keyword>
<dbReference type="SMART" id="SM00028">
    <property type="entry name" value="TPR"/>
    <property type="match status" value="3"/>
</dbReference>
<keyword evidence="1" id="KW-1133">Transmembrane helix</keyword>
<feature type="transmembrane region" description="Helical" evidence="1">
    <location>
        <begin position="12"/>
        <end position="31"/>
    </location>
</feature>
<accession>A0A410P4G4</accession>
<dbReference type="InterPro" id="IPR011990">
    <property type="entry name" value="TPR-like_helical_dom_sf"/>
</dbReference>
<sequence>MIPNPARIKYSVDFILNRLLILLFFVILSVYCSREVSDLDIWLHLKTGEIIVKTGLVPLNDIFSFTMAGKPWINHEWLFQLLAFLSFLTGGADGLILMQNIVVAATFLLLLFFGIRRGHPVFVFVILYLAMLTMAYRFTIRPDIFSLFFLALYFFILKEYKKRKHVLVWSLPVLQAVWVNMHGFSFLGPVLILIDLAAELIQRVVPLPGEWKDNRRMTKAQIHTLIVVFLLMLAASLLNPHGLKGAEYPLAVLGQISQKGRVVFQYIQELARPISWSNILDFHRFLYYKVLILVSFFSFRVNYRRTSIQNILLWLFFLVFSLLAVRNIAYFAIAAVFIIFDNVDSAFKNGTPLPRFTSRAWGTIAFYAFVLFLFYYPTKGALQYLETASFDFHTYRLKSELWGIARNRYPEEAVRFLLGHPFPEHMFNDFNSGSYLVGQTYPKRRVFIDGRTELYGPEFFMNYVKAGEGRRETIEMLVDRYHIKGFFLSNPQRDLHVGLIRYLYKSPQWICVYFDDAALIFVRDVPENASLIKAFRVNFKSWKPPVVDLLRIGIAQRYPAPALKRAHLLSILECHEAAWKEARAALDIMPNNAEAFKYAEDYYFERKDYLQAYKYARLNLIYGGAQPWMRARLALIYARMKDDQKAEKVISAVLKDHPDFAQGYYVQAMILKDKDPKRAIEALRRAVKLAPKESRYAETLGNMLRDQGETQEALKYWKAAYEYDGANPELKALAQGG</sequence>
<evidence type="ECO:0000313" key="3">
    <source>
        <dbReference type="Proteomes" id="UP000287243"/>
    </source>
</evidence>
<evidence type="ECO:0000313" key="2">
    <source>
        <dbReference type="EMBL" id="QAT16958.1"/>
    </source>
</evidence>
<dbReference type="SUPFAM" id="SSF48452">
    <property type="entry name" value="TPR-like"/>
    <property type="match status" value="1"/>
</dbReference>